<reference evidence="3 4" key="1">
    <citation type="journal article" date="2015" name="Sci. Rep.">
        <title>Genome of the facultative scuticociliatosis pathogen Pseudocohnilembus persalinus provides insight into its virulence through horizontal gene transfer.</title>
        <authorList>
            <person name="Xiong J."/>
            <person name="Wang G."/>
            <person name="Cheng J."/>
            <person name="Tian M."/>
            <person name="Pan X."/>
            <person name="Warren A."/>
            <person name="Jiang C."/>
            <person name="Yuan D."/>
            <person name="Miao W."/>
        </authorList>
    </citation>
    <scope>NUCLEOTIDE SEQUENCE [LARGE SCALE GENOMIC DNA]</scope>
    <source>
        <strain evidence="3">36N120E</strain>
    </source>
</reference>
<feature type="region of interest" description="Disordered" evidence="2">
    <location>
        <begin position="257"/>
        <end position="283"/>
    </location>
</feature>
<name>A0A0V0QG89_PSEPJ</name>
<protein>
    <submittedName>
        <fullName evidence="3">Uncharacterized protein</fullName>
    </submittedName>
</protein>
<feature type="compositionally biased region" description="Basic residues" evidence="2">
    <location>
        <begin position="1"/>
        <end position="11"/>
    </location>
</feature>
<evidence type="ECO:0000313" key="4">
    <source>
        <dbReference type="Proteomes" id="UP000054937"/>
    </source>
</evidence>
<evidence type="ECO:0000256" key="2">
    <source>
        <dbReference type="SAM" id="MobiDB-lite"/>
    </source>
</evidence>
<comment type="caution">
    <text evidence="3">The sequence shown here is derived from an EMBL/GenBank/DDBJ whole genome shotgun (WGS) entry which is preliminary data.</text>
</comment>
<accession>A0A0V0QG89</accession>
<evidence type="ECO:0000313" key="3">
    <source>
        <dbReference type="EMBL" id="KRX01245.1"/>
    </source>
</evidence>
<dbReference type="AlphaFoldDB" id="A0A0V0QG89"/>
<keyword evidence="4" id="KW-1185">Reference proteome</keyword>
<feature type="compositionally biased region" description="Polar residues" evidence="2">
    <location>
        <begin position="12"/>
        <end position="23"/>
    </location>
</feature>
<dbReference type="EMBL" id="LDAU01000173">
    <property type="protein sequence ID" value="KRX01245.1"/>
    <property type="molecule type" value="Genomic_DNA"/>
</dbReference>
<sequence>MQRPKTAHAKQKINNGSSIKQQIQKRVTHQEFYNPYEYENQFGNMQAVLQKTSLKNIYKQNMKNTYKNVVTKYMTAKQVSRTNQKKNIVQNLQLKDYNQKNKPNSKYFSQLEMLKEIYERQQEKKGGKQLGYEQYQILFNNQQQMQKLQNQLQIQQELEQNQQQQNLLENLNIQNKNQGQQKFMSQSQNFLDKNLQFLEQNNLNNVNIDLQNLQQTPISNRNQQILSSKTGDSKIKNNILNNSKIKVQAPQDSIDLGKNNFTLQQNNDQNKNKPESFLSLSSDNMDNSLKRQLDIQKVTSQNKSENIPVIQKYDQMLVNEKLSHQQDQIKGQVNKQYQQENIKLKNNYMSPLVFKNNYNNSSNNQQKKNYNNSSNNLIQDFVAEDTQNKKDNKFDFEKEQQENFDDYEEDDENEQQYIYKTKFKPLSIIKNAAYYKIFEKQHLGKIQQEHDEIDSEIQFRSSQHLLNQTGNNKNMQKYQQQKQSSRPNTALLRSESNKLAFKLGYEGNQQDKSEMEKKYRQLQLQQLFPFKKNMYQQEGYELDLQKKKNQEKLFEKQKNRFCPQKPKVN</sequence>
<proteinExistence type="predicted"/>
<feature type="region of interest" description="Disordered" evidence="2">
    <location>
        <begin position="1"/>
        <end position="23"/>
    </location>
</feature>
<gene>
    <name evidence="3" type="ORF">PPERSA_05831</name>
</gene>
<evidence type="ECO:0000256" key="1">
    <source>
        <dbReference type="SAM" id="Coils"/>
    </source>
</evidence>
<dbReference type="InParanoid" id="A0A0V0QG89"/>
<feature type="compositionally biased region" description="Polar residues" evidence="2">
    <location>
        <begin position="259"/>
        <end position="269"/>
    </location>
</feature>
<organism evidence="3 4">
    <name type="scientific">Pseudocohnilembus persalinus</name>
    <name type="common">Ciliate</name>
    <dbReference type="NCBI Taxonomy" id="266149"/>
    <lineage>
        <taxon>Eukaryota</taxon>
        <taxon>Sar</taxon>
        <taxon>Alveolata</taxon>
        <taxon>Ciliophora</taxon>
        <taxon>Intramacronucleata</taxon>
        <taxon>Oligohymenophorea</taxon>
        <taxon>Scuticociliatia</taxon>
        <taxon>Philasterida</taxon>
        <taxon>Pseudocohnilembidae</taxon>
        <taxon>Pseudocohnilembus</taxon>
    </lineage>
</organism>
<keyword evidence="1" id="KW-0175">Coiled coil</keyword>
<dbReference type="Proteomes" id="UP000054937">
    <property type="component" value="Unassembled WGS sequence"/>
</dbReference>
<feature type="coiled-coil region" evidence="1">
    <location>
        <begin position="138"/>
        <end position="181"/>
    </location>
</feature>